<sequence>MSILSSRRSRRIRPYVTALERRRAVEDRRFRKFAGLVALRAREVV</sequence>
<reference evidence="1 2" key="1">
    <citation type="submission" date="2020-08" db="EMBL/GenBank/DDBJ databases">
        <title>Sequencing the genomes of 1000 actinobacteria strains.</title>
        <authorList>
            <person name="Klenk H.-P."/>
        </authorList>
    </citation>
    <scope>NUCLEOTIDE SEQUENCE [LARGE SCALE GENOMIC DNA]</scope>
    <source>
        <strain evidence="1 2">DSM 46659</strain>
    </source>
</reference>
<accession>A0A7W9YKT5</accession>
<protein>
    <submittedName>
        <fullName evidence="1">Uncharacterized protein</fullName>
    </submittedName>
</protein>
<evidence type="ECO:0000313" key="1">
    <source>
        <dbReference type="EMBL" id="MBB6173849.1"/>
    </source>
</evidence>
<dbReference type="RefSeq" id="WP_184077506.1">
    <property type="nucleotide sequence ID" value="NZ_JACHDS010000001.1"/>
</dbReference>
<comment type="caution">
    <text evidence="1">The sequence shown here is derived from an EMBL/GenBank/DDBJ whole genome shotgun (WGS) entry which is preliminary data.</text>
</comment>
<dbReference type="AlphaFoldDB" id="A0A7W9YKT5"/>
<evidence type="ECO:0000313" key="2">
    <source>
        <dbReference type="Proteomes" id="UP000546642"/>
    </source>
</evidence>
<gene>
    <name evidence="1" type="ORF">HNR23_003909</name>
</gene>
<name>A0A7W9YKT5_9ACTN</name>
<proteinExistence type="predicted"/>
<organism evidence="1 2">
    <name type="scientific">Nocardiopsis mwathae</name>
    <dbReference type="NCBI Taxonomy" id="1472723"/>
    <lineage>
        <taxon>Bacteria</taxon>
        <taxon>Bacillati</taxon>
        <taxon>Actinomycetota</taxon>
        <taxon>Actinomycetes</taxon>
        <taxon>Streptosporangiales</taxon>
        <taxon>Nocardiopsidaceae</taxon>
        <taxon>Nocardiopsis</taxon>
    </lineage>
</organism>
<dbReference type="Proteomes" id="UP000546642">
    <property type="component" value="Unassembled WGS sequence"/>
</dbReference>
<keyword evidence="2" id="KW-1185">Reference proteome</keyword>
<dbReference type="EMBL" id="JACHDS010000001">
    <property type="protein sequence ID" value="MBB6173849.1"/>
    <property type="molecule type" value="Genomic_DNA"/>
</dbReference>